<comment type="PTM">
    <text evidence="20">Carboxylation is probably crucial for Mg(2+) binding and, consequently, for the gamma-phosphate positioning of ATP.</text>
</comment>
<sequence length="492" mass="53824">MFLRDLLMPLLPATLAGDDSMEITGLTADSRQVQPGYLFVCLTGYTVDGHSYAAQAVQKGAVAVLSEKDLDVPATIVKVPDTRRAMAMLADRFYGSPTRELKLIGVTGTNGKTTTTHLIDKILRDQSKETGLIGTIHMRIGEVTEEVKNTTPDALDLQKSFRRMRDVNTEYAIIEVSSHALEMGRVRGCNVHTAVFTNLTQDHLDYHKTMENYRYAKSLLFSQLGNSYDPDRLKTAVLNADDEASELYATVTPARVITYGIDRAADVHATDIEITSKGTSFTVQTFAGSVRMDLKLMGKFNVYNALAATAVGLAEGVSLEAIKDSLEAVAGVNGRFESVDAGQPFAVLVDYSHTPDSLENALITVKEFAKQQIFCIVGCGGDRDRTKRPIMAQIATKYADHTVLTSDNPRSEEPQAIIDDMLAGLSGVAQDRYTAVADRREAIHYAVSQAKPGDVILIAGKGHETYQIIKDQVLPFDDREVAREAIATYTQE</sequence>
<reference evidence="26" key="1">
    <citation type="submission" date="2016-10" db="EMBL/GenBank/DDBJ databases">
        <authorList>
            <person name="Varghese N."/>
            <person name="Submissions S."/>
        </authorList>
    </citation>
    <scope>NUCLEOTIDE SEQUENCE [LARGE SCALE GENOMIC DNA]</scope>
    <source>
        <strain evidence="26">OK042</strain>
    </source>
</reference>
<feature type="binding site" evidence="20">
    <location>
        <begin position="108"/>
        <end position="114"/>
    </location>
    <ligand>
        <name>ATP</name>
        <dbReference type="ChEBI" id="CHEBI:30616"/>
    </ligand>
</feature>
<dbReference type="PANTHER" id="PTHR23135">
    <property type="entry name" value="MUR LIGASE FAMILY MEMBER"/>
    <property type="match status" value="1"/>
</dbReference>
<dbReference type="STRING" id="1884381.SAMN05518846_104310"/>
<feature type="domain" description="Mur ligase C-terminal" evidence="23">
    <location>
        <begin position="334"/>
        <end position="462"/>
    </location>
</feature>
<evidence type="ECO:0000256" key="5">
    <source>
        <dbReference type="ARBA" id="ARBA00022618"/>
    </source>
</evidence>
<comment type="similarity">
    <text evidence="2 20">Belongs to the MurCDEF family. MurE subfamily.</text>
</comment>
<dbReference type="InterPro" id="IPR018109">
    <property type="entry name" value="Folylpolyglutamate_synth_CS"/>
</dbReference>
<keyword evidence="3 20" id="KW-0963">Cytoplasm</keyword>
<dbReference type="GO" id="GO:0005737">
    <property type="term" value="C:cytoplasm"/>
    <property type="evidence" value="ECO:0007669"/>
    <property type="project" value="UniProtKB-SubCell"/>
</dbReference>
<dbReference type="SUPFAM" id="SSF63418">
    <property type="entry name" value="MurE/MurF N-terminal domain"/>
    <property type="match status" value="1"/>
</dbReference>
<keyword evidence="4 20" id="KW-0436">Ligase</keyword>
<feature type="binding site" evidence="20">
    <location>
        <position position="185"/>
    </location>
    <ligand>
        <name>UDP-N-acetyl-alpha-D-muramoyl-L-alanyl-D-glutamate</name>
        <dbReference type="ChEBI" id="CHEBI:83900"/>
    </ligand>
</feature>
<comment type="function">
    <text evidence="14 20">Catalyzes the addition of meso-diaminopimelic acid to the nucleotide precursor UDP-N-acetylmuramoyl-L-alanyl-D-glutamate (UMAG) in the biosynthesis of bacterial cell-wall peptidoglycan.</text>
</comment>
<evidence type="ECO:0000256" key="1">
    <source>
        <dbReference type="ARBA" id="ARBA00004752"/>
    </source>
</evidence>
<comment type="subcellular location">
    <subcellularLocation>
        <location evidence="20 21">Cytoplasm</location>
    </subcellularLocation>
</comment>
<evidence type="ECO:0000256" key="13">
    <source>
        <dbReference type="ARBA" id="ARBA00050251"/>
    </source>
</evidence>
<dbReference type="GO" id="GO:0008360">
    <property type="term" value="P:regulation of cell shape"/>
    <property type="evidence" value="ECO:0007669"/>
    <property type="project" value="UniProtKB-KW"/>
</dbReference>
<feature type="modified residue" description="N6-carboxylysine" evidence="20">
    <location>
        <position position="217"/>
    </location>
</feature>
<proteinExistence type="inferred from homology"/>
<organism evidence="25 26">
    <name type="scientific">Brevibacillus centrosporus</name>
    <dbReference type="NCBI Taxonomy" id="54910"/>
    <lineage>
        <taxon>Bacteria</taxon>
        <taxon>Bacillati</taxon>
        <taxon>Bacillota</taxon>
        <taxon>Bacilli</taxon>
        <taxon>Bacillales</taxon>
        <taxon>Paenibacillaceae</taxon>
        <taxon>Brevibacillus</taxon>
    </lineage>
</organism>
<feature type="binding site" evidence="20">
    <location>
        <position position="30"/>
    </location>
    <ligand>
        <name>UDP-N-acetyl-alpha-D-muramoyl-L-alanyl-D-glutamate</name>
        <dbReference type="ChEBI" id="CHEBI:83900"/>
    </ligand>
</feature>
<evidence type="ECO:0000259" key="22">
    <source>
        <dbReference type="Pfam" id="PF01225"/>
    </source>
</evidence>
<dbReference type="InterPro" id="IPR035911">
    <property type="entry name" value="MurE/MurF_N"/>
</dbReference>
<evidence type="ECO:0000256" key="3">
    <source>
        <dbReference type="ARBA" id="ARBA00022490"/>
    </source>
</evidence>
<comment type="catalytic activity">
    <reaction evidence="13 20">
        <text>UDP-N-acetyl-alpha-D-muramoyl-L-alanyl-D-glutamate + meso-2,6-diaminopimelate + ATP = UDP-N-acetyl-alpha-D-muramoyl-L-alanyl-gamma-D-glutamyl-meso-2,6-diaminopimelate + ADP + phosphate + H(+)</text>
        <dbReference type="Rhea" id="RHEA:23676"/>
        <dbReference type="ChEBI" id="CHEBI:15378"/>
        <dbReference type="ChEBI" id="CHEBI:30616"/>
        <dbReference type="ChEBI" id="CHEBI:43474"/>
        <dbReference type="ChEBI" id="CHEBI:57791"/>
        <dbReference type="ChEBI" id="CHEBI:83900"/>
        <dbReference type="ChEBI" id="CHEBI:83905"/>
        <dbReference type="ChEBI" id="CHEBI:456216"/>
        <dbReference type="EC" id="6.3.2.13"/>
    </reaction>
</comment>
<accession>A0A1I3SYC5</accession>
<dbReference type="FunFam" id="3.40.1390.10:FF:000005">
    <property type="entry name" value="UDP-N-acetylmuramoyl-L-alanyl-D-glutamate--2,6-diaminopimelate ligase"/>
    <property type="match status" value="1"/>
</dbReference>
<keyword evidence="10 20" id="KW-0573">Peptidoglycan synthesis</keyword>
<dbReference type="Pfam" id="PF08245">
    <property type="entry name" value="Mur_ligase_M"/>
    <property type="match status" value="1"/>
</dbReference>
<dbReference type="InterPro" id="IPR000713">
    <property type="entry name" value="Mur_ligase_N"/>
</dbReference>
<dbReference type="InterPro" id="IPR005761">
    <property type="entry name" value="UDP-N-AcMur-Glu-dNH2Pim_ligase"/>
</dbReference>
<dbReference type="GO" id="GO:0004326">
    <property type="term" value="F:tetrahydrofolylpolyglutamate synthase activity"/>
    <property type="evidence" value="ECO:0007669"/>
    <property type="project" value="InterPro"/>
</dbReference>
<evidence type="ECO:0000256" key="9">
    <source>
        <dbReference type="ARBA" id="ARBA00022960"/>
    </source>
</evidence>
<dbReference type="GO" id="GO:0051301">
    <property type="term" value="P:cell division"/>
    <property type="evidence" value="ECO:0007669"/>
    <property type="project" value="UniProtKB-KW"/>
</dbReference>
<evidence type="ECO:0000256" key="11">
    <source>
        <dbReference type="ARBA" id="ARBA00023306"/>
    </source>
</evidence>
<dbReference type="RefSeq" id="WP_092267759.1">
    <property type="nucleotide sequence ID" value="NZ_BJOE01000008.1"/>
</dbReference>
<name>A0A1I3SYC5_9BACL</name>
<dbReference type="Gene3D" id="3.40.1190.10">
    <property type="entry name" value="Mur-like, catalytic domain"/>
    <property type="match status" value="1"/>
</dbReference>
<feature type="domain" description="Mur ligase N-terminal catalytic" evidence="22">
    <location>
        <begin position="22"/>
        <end position="94"/>
    </location>
</feature>
<dbReference type="Gene3D" id="3.90.190.20">
    <property type="entry name" value="Mur ligase, C-terminal domain"/>
    <property type="match status" value="1"/>
</dbReference>
<evidence type="ECO:0000256" key="8">
    <source>
        <dbReference type="ARBA" id="ARBA00022842"/>
    </source>
</evidence>
<feature type="binding site" evidence="20">
    <location>
        <begin position="150"/>
        <end position="151"/>
    </location>
    <ligand>
        <name>UDP-N-acetyl-alpha-D-muramoyl-L-alanyl-D-glutamate</name>
        <dbReference type="ChEBI" id="CHEBI:83900"/>
    </ligand>
</feature>
<dbReference type="GO" id="GO:0005524">
    <property type="term" value="F:ATP binding"/>
    <property type="evidence" value="ECO:0007669"/>
    <property type="project" value="UniProtKB-UniRule"/>
</dbReference>
<evidence type="ECO:0000256" key="20">
    <source>
        <dbReference type="HAMAP-Rule" id="MF_00208"/>
    </source>
</evidence>
<feature type="binding site" evidence="20">
    <location>
        <position position="177"/>
    </location>
    <ligand>
        <name>UDP-N-acetyl-alpha-D-muramoyl-L-alanyl-D-glutamate</name>
        <dbReference type="ChEBI" id="CHEBI:83900"/>
    </ligand>
</feature>
<gene>
    <name evidence="20" type="primary">murE</name>
    <name evidence="25" type="ORF">SAMN05518846_104310</name>
</gene>
<keyword evidence="12 20" id="KW-0961">Cell wall biogenesis/degradation</keyword>
<dbReference type="SUPFAM" id="SSF53623">
    <property type="entry name" value="MurD-like peptide ligases, catalytic domain"/>
    <property type="match status" value="1"/>
</dbReference>
<feature type="binding site" evidence="20">
    <location>
        <position position="383"/>
    </location>
    <ligand>
        <name>meso-2,6-diaminopimelate</name>
        <dbReference type="ChEBI" id="CHEBI:57791"/>
    </ligand>
</feature>
<dbReference type="Pfam" id="PF01225">
    <property type="entry name" value="Mur_ligase"/>
    <property type="match status" value="1"/>
</dbReference>
<evidence type="ECO:0000313" key="25">
    <source>
        <dbReference type="EMBL" id="SFJ62601.1"/>
    </source>
</evidence>
<keyword evidence="8 20" id="KW-0460">Magnesium</keyword>
<dbReference type="HAMAP" id="MF_00208">
    <property type="entry name" value="MurE"/>
    <property type="match status" value="1"/>
</dbReference>
<dbReference type="NCBIfam" id="NF001126">
    <property type="entry name" value="PRK00139.1-4"/>
    <property type="match status" value="1"/>
</dbReference>
<evidence type="ECO:0000256" key="2">
    <source>
        <dbReference type="ARBA" id="ARBA00005898"/>
    </source>
</evidence>
<feature type="binding site" evidence="20">
    <location>
        <position position="460"/>
    </location>
    <ligand>
        <name>meso-2,6-diaminopimelate</name>
        <dbReference type="ChEBI" id="CHEBI:57791"/>
    </ligand>
</feature>
<evidence type="ECO:0000256" key="16">
    <source>
        <dbReference type="ARBA" id="ARBA00072883"/>
    </source>
</evidence>
<keyword evidence="7 20" id="KW-0067">ATP-binding</keyword>
<dbReference type="SUPFAM" id="SSF53244">
    <property type="entry name" value="MurD-like peptide ligases, peptide-binding domain"/>
    <property type="match status" value="1"/>
</dbReference>
<evidence type="ECO:0000256" key="21">
    <source>
        <dbReference type="RuleBase" id="RU004135"/>
    </source>
</evidence>
<dbReference type="PANTHER" id="PTHR23135:SF4">
    <property type="entry name" value="UDP-N-ACETYLMURAMOYL-L-ALANYL-D-GLUTAMATE--2,6-DIAMINOPIMELATE LIGASE MURE HOMOLOG, CHLOROPLASTIC"/>
    <property type="match status" value="1"/>
</dbReference>
<dbReference type="GO" id="GO:0009252">
    <property type="term" value="P:peptidoglycan biosynthetic process"/>
    <property type="evidence" value="ECO:0007669"/>
    <property type="project" value="UniProtKB-UniRule"/>
</dbReference>
<dbReference type="GO" id="GO:0071555">
    <property type="term" value="P:cell wall organization"/>
    <property type="evidence" value="ECO:0007669"/>
    <property type="project" value="UniProtKB-KW"/>
</dbReference>
<keyword evidence="9 20" id="KW-0133">Cell shape</keyword>
<feature type="binding site" evidence="20">
    <location>
        <begin position="407"/>
        <end position="410"/>
    </location>
    <ligand>
        <name>meso-2,6-diaminopimelate</name>
        <dbReference type="ChEBI" id="CHEBI:57791"/>
    </ligand>
</feature>
<dbReference type="InterPro" id="IPR036615">
    <property type="entry name" value="Mur_ligase_C_dom_sf"/>
</dbReference>
<evidence type="ECO:0000256" key="6">
    <source>
        <dbReference type="ARBA" id="ARBA00022741"/>
    </source>
</evidence>
<evidence type="ECO:0000256" key="15">
    <source>
        <dbReference type="ARBA" id="ARBA00066633"/>
    </source>
</evidence>
<comment type="caution">
    <text evidence="20">Lacks conserved residue(s) required for the propagation of feature annotation.</text>
</comment>
<dbReference type="PROSITE" id="PS01011">
    <property type="entry name" value="FOLYLPOLYGLU_SYNT_1"/>
    <property type="match status" value="1"/>
</dbReference>
<dbReference type="InterPro" id="IPR004101">
    <property type="entry name" value="Mur_ligase_C"/>
</dbReference>
<dbReference type="Pfam" id="PF02875">
    <property type="entry name" value="Mur_ligase_C"/>
    <property type="match status" value="1"/>
</dbReference>
<comment type="cofactor">
    <cofactor evidence="20">
        <name>Mg(2+)</name>
        <dbReference type="ChEBI" id="CHEBI:18420"/>
    </cofactor>
</comment>
<evidence type="ECO:0000256" key="19">
    <source>
        <dbReference type="ARBA" id="ARBA00081560"/>
    </source>
</evidence>
<dbReference type="Proteomes" id="UP000198915">
    <property type="component" value="Unassembled WGS sequence"/>
</dbReference>
<dbReference type="GO" id="GO:0008765">
    <property type="term" value="F:UDP-N-acetylmuramoylalanyl-D-glutamate-2,6-diaminopimelate ligase activity"/>
    <property type="evidence" value="ECO:0007669"/>
    <property type="project" value="UniProtKB-UniRule"/>
</dbReference>
<evidence type="ECO:0000256" key="12">
    <source>
        <dbReference type="ARBA" id="ARBA00023316"/>
    </source>
</evidence>
<evidence type="ECO:0000256" key="17">
    <source>
        <dbReference type="ARBA" id="ARBA00075482"/>
    </source>
</evidence>
<dbReference type="NCBIfam" id="TIGR01085">
    <property type="entry name" value="murE"/>
    <property type="match status" value="1"/>
</dbReference>
<dbReference type="EC" id="6.3.2.13" evidence="15 20"/>
<dbReference type="InterPro" id="IPR013221">
    <property type="entry name" value="Mur_ligase_cen"/>
</dbReference>
<evidence type="ECO:0000259" key="24">
    <source>
        <dbReference type="Pfam" id="PF08245"/>
    </source>
</evidence>
<dbReference type="InterPro" id="IPR036565">
    <property type="entry name" value="Mur-like_cat_sf"/>
</dbReference>
<dbReference type="Gene3D" id="3.40.1390.10">
    <property type="entry name" value="MurE/MurF, N-terminal domain"/>
    <property type="match status" value="1"/>
</dbReference>
<dbReference type="FunFam" id="3.90.190.20:FF:000006">
    <property type="entry name" value="UDP-N-acetylmuramoyl-L-alanyl-D-glutamate--2,6-diaminopimelate ligase"/>
    <property type="match status" value="1"/>
</dbReference>
<dbReference type="EMBL" id="FORT01000004">
    <property type="protein sequence ID" value="SFJ62601.1"/>
    <property type="molecule type" value="Genomic_DNA"/>
</dbReference>
<comment type="pathway">
    <text evidence="1 20 21">Cell wall biogenesis; peptidoglycan biosynthesis.</text>
</comment>
<feature type="binding site" evidence="20">
    <location>
        <position position="464"/>
    </location>
    <ligand>
        <name>meso-2,6-diaminopimelate</name>
        <dbReference type="ChEBI" id="CHEBI:57791"/>
    </ligand>
</feature>
<evidence type="ECO:0000313" key="26">
    <source>
        <dbReference type="Proteomes" id="UP000198915"/>
    </source>
</evidence>
<keyword evidence="6 20" id="KW-0547">Nucleotide-binding</keyword>
<evidence type="ECO:0000256" key="14">
    <source>
        <dbReference type="ARBA" id="ARBA00056782"/>
    </source>
</evidence>
<evidence type="ECO:0000259" key="23">
    <source>
        <dbReference type="Pfam" id="PF02875"/>
    </source>
</evidence>
<feature type="short sequence motif" description="Meso-diaminopimelate recognition motif" evidence="20">
    <location>
        <begin position="407"/>
        <end position="410"/>
    </location>
</feature>
<keyword evidence="5 20" id="KW-0132">Cell division</keyword>
<dbReference type="GO" id="GO:0000287">
    <property type="term" value="F:magnesium ion binding"/>
    <property type="evidence" value="ECO:0007669"/>
    <property type="project" value="UniProtKB-UniRule"/>
</dbReference>
<keyword evidence="11 20" id="KW-0131">Cell cycle</keyword>
<feature type="binding site" evidence="20">
    <location>
        <position position="149"/>
    </location>
    <ligand>
        <name>UDP-N-acetyl-alpha-D-muramoyl-L-alanyl-D-glutamate</name>
        <dbReference type="ChEBI" id="CHEBI:83900"/>
    </ligand>
</feature>
<dbReference type="AlphaFoldDB" id="A0A1I3SYC5"/>
<evidence type="ECO:0000256" key="10">
    <source>
        <dbReference type="ARBA" id="ARBA00022984"/>
    </source>
</evidence>
<keyword evidence="26" id="KW-1185">Reference proteome</keyword>
<dbReference type="NCBIfam" id="NF001124">
    <property type="entry name" value="PRK00139.1-2"/>
    <property type="match status" value="1"/>
</dbReference>
<protein>
    <recommendedName>
        <fullName evidence="16 20">UDP-N-acetylmuramoyl-L-alanyl-D-glutamate--2,6-diaminopimelate ligase</fullName>
        <ecNumber evidence="15 20">6.3.2.13</ecNumber>
    </recommendedName>
    <alternativeName>
        <fullName evidence="17 20">Meso-A2pm-adding enzyme</fullName>
    </alternativeName>
    <alternativeName>
        <fullName evidence="18 20">Meso-diaminopimelate-adding enzyme</fullName>
    </alternativeName>
    <alternativeName>
        <fullName evidence="19 20">UDP-MurNAc-L-Ala-D-Glu:meso-diaminopimelate ligase</fullName>
    </alternativeName>
    <alternativeName>
        <fullName evidence="20">UDP-MurNAc-tripeptide synthetase</fullName>
    </alternativeName>
    <alternativeName>
        <fullName evidence="20">UDP-N-acetylmuramyl-tripeptide synthetase</fullName>
    </alternativeName>
</protein>
<dbReference type="UniPathway" id="UPA00219"/>
<evidence type="ECO:0000256" key="18">
    <source>
        <dbReference type="ARBA" id="ARBA00076158"/>
    </source>
</evidence>
<feature type="domain" description="Mur ligase central" evidence="24">
    <location>
        <begin position="106"/>
        <end position="311"/>
    </location>
</feature>
<evidence type="ECO:0000256" key="7">
    <source>
        <dbReference type="ARBA" id="ARBA00022840"/>
    </source>
</evidence>
<evidence type="ECO:0000256" key="4">
    <source>
        <dbReference type="ARBA" id="ARBA00022598"/>
    </source>
</evidence>